<name>A0A839E6W0_9PSEU</name>
<feature type="region of interest" description="Disordered" evidence="1">
    <location>
        <begin position="1"/>
        <end position="28"/>
    </location>
</feature>
<evidence type="ECO:0000313" key="3">
    <source>
        <dbReference type="Proteomes" id="UP000569329"/>
    </source>
</evidence>
<organism evidence="2 3">
    <name type="scientific">Halosaccharopolyspora lacisalsi</name>
    <dbReference type="NCBI Taxonomy" id="1000566"/>
    <lineage>
        <taxon>Bacteria</taxon>
        <taxon>Bacillati</taxon>
        <taxon>Actinomycetota</taxon>
        <taxon>Actinomycetes</taxon>
        <taxon>Pseudonocardiales</taxon>
        <taxon>Pseudonocardiaceae</taxon>
        <taxon>Halosaccharopolyspora</taxon>
    </lineage>
</organism>
<proteinExistence type="predicted"/>
<dbReference type="Proteomes" id="UP000569329">
    <property type="component" value="Unassembled WGS sequence"/>
</dbReference>
<dbReference type="AlphaFoldDB" id="A0A839E6W0"/>
<protein>
    <recommendedName>
        <fullName evidence="4">DUF5642 domain-containing protein</fullName>
    </recommendedName>
</protein>
<dbReference type="EMBL" id="JACGWZ010000007">
    <property type="protein sequence ID" value="MBA8827031.1"/>
    <property type="molecule type" value="Genomic_DNA"/>
</dbReference>
<evidence type="ECO:0008006" key="4">
    <source>
        <dbReference type="Google" id="ProtNLM"/>
    </source>
</evidence>
<sequence length="92" mass="9720">MAPDTVQGQGIRTAAFNNSEDGKPTHRVQGYPAVHGGKNDLRCGTFVGTSKTDVFYVSFTVGSDGRGDPEYADPCAMSDRIAGMVLENLPPA</sequence>
<evidence type="ECO:0000313" key="2">
    <source>
        <dbReference type="EMBL" id="MBA8827031.1"/>
    </source>
</evidence>
<keyword evidence="3" id="KW-1185">Reference proteome</keyword>
<feature type="compositionally biased region" description="Polar residues" evidence="1">
    <location>
        <begin position="1"/>
        <end position="19"/>
    </location>
</feature>
<gene>
    <name evidence="2" type="ORF">FHX42_004415</name>
</gene>
<accession>A0A839E6W0</accession>
<evidence type="ECO:0000256" key="1">
    <source>
        <dbReference type="SAM" id="MobiDB-lite"/>
    </source>
</evidence>
<dbReference type="InterPro" id="IPR024520">
    <property type="entry name" value="DUF3558"/>
</dbReference>
<dbReference type="Pfam" id="PF12079">
    <property type="entry name" value="DUF3558"/>
    <property type="match status" value="1"/>
</dbReference>
<reference evidence="2 3" key="1">
    <citation type="submission" date="2020-07" db="EMBL/GenBank/DDBJ databases">
        <title>Sequencing the genomes of 1000 actinobacteria strains.</title>
        <authorList>
            <person name="Klenk H.-P."/>
        </authorList>
    </citation>
    <scope>NUCLEOTIDE SEQUENCE [LARGE SCALE GENOMIC DNA]</scope>
    <source>
        <strain evidence="2 3">DSM 45975</strain>
    </source>
</reference>
<comment type="caution">
    <text evidence="2">The sequence shown here is derived from an EMBL/GenBank/DDBJ whole genome shotgun (WGS) entry which is preliminary data.</text>
</comment>